<evidence type="ECO:0000313" key="2">
    <source>
        <dbReference type="Proteomes" id="UP000095401"/>
    </source>
</evidence>
<dbReference type="EMBL" id="CP017415">
    <property type="protein sequence ID" value="AOU99027.1"/>
    <property type="molecule type" value="Genomic_DNA"/>
</dbReference>
<reference evidence="2" key="1">
    <citation type="submission" date="2016-09" db="EMBL/GenBank/DDBJ databases">
        <title>Acidihalobacter prosperus F5.</title>
        <authorList>
            <person name="Khaleque H.N."/>
            <person name="Ramsay J.P."/>
            <person name="Kaksonen A.H."/>
            <person name="Boxall N.J."/>
            <person name="Watkin E.L.J."/>
        </authorList>
    </citation>
    <scope>NUCLEOTIDE SEQUENCE [LARGE SCALE GENOMIC DNA]</scope>
    <source>
        <strain evidence="2">F5</strain>
    </source>
</reference>
<sequence length="189" mass="20635">MEIGVWDWLRPDWLMAYYPSDLPVDWRPAYYANDYACVGLPASSWTPADLSRWSEETGETLVYWLGCGPGQLASQDLAGVLKALGRQLAGICFEAVEPAAARELMNVLRRTVPSAGYAADPPSPASGRPGAQSAPTGLPHWVFTDRCRATTCVSVAHFSNLLLPCQARWSAACWSMARPPSWMNAGRCV</sequence>
<name>A0A1D8IRJ5_9GAMM</name>
<evidence type="ECO:0000313" key="1">
    <source>
        <dbReference type="EMBL" id="AOU99027.1"/>
    </source>
</evidence>
<organism evidence="1 2">
    <name type="scientific">Acidihalobacter yilgarnensis</name>
    <dbReference type="NCBI Taxonomy" id="2819280"/>
    <lineage>
        <taxon>Bacteria</taxon>
        <taxon>Pseudomonadati</taxon>
        <taxon>Pseudomonadota</taxon>
        <taxon>Gammaproteobacteria</taxon>
        <taxon>Chromatiales</taxon>
        <taxon>Ectothiorhodospiraceae</taxon>
        <taxon>Acidihalobacter</taxon>
    </lineage>
</organism>
<dbReference type="Proteomes" id="UP000095401">
    <property type="component" value="Chromosome"/>
</dbReference>
<dbReference type="KEGG" id="aprs:BI364_14695"/>
<accession>A0A1D8IRJ5</accession>
<keyword evidence="2" id="KW-1185">Reference proteome</keyword>
<proteinExistence type="predicted"/>
<dbReference type="SUPFAM" id="SSF117396">
    <property type="entry name" value="TM1631-like"/>
    <property type="match status" value="1"/>
</dbReference>
<gene>
    <name evidence="1" type="ORF">BI364_14695</name>
</gene>
<protein>
    <submittedName>
        <fullName evidence="1">Uncharacterized protein</fullName>
    </submittedName>
</protein>
<dbReference type="AlphaFoldDB" id="A0A1D8IRJ5"/>
<dbReference type="InterPro" id="IPR036520">
    <property type="entry name" value="UPF0759_sf"/>
</dbReference>